<dbReference type="AlphaFoldDB" id="A0A1A9ZZC7"/>
<dbReference type="PANTHER" id="PTHR19854:SF1">
    <property type="entry name" value="GUANINE NUCLEOTIDE-BINDING PROTEIN SUBUNIT BETA-LIKE PROTEIN 1"/>
    <property type="match status" value="1"/>
</dbReference>
<dbReference type="Pfam" id="PF00400">
    <property type="entry name" value="WD40"/>
    <property type="match status" value="3"/>
</dbReference>
<evidence type="ECO:0008006" key="5">
    <source>
        <dbReference type="Google" id="ProtNLM"/>
    </source>
</evidence>
<proteinExistence type="predicted"/>
<name>A0A1A9ZZC7_GLOPL</name>
<evidence type="ECO:0000313" key="4">
    <source>
        <dbReference type="Proteomes" id="UP000092445"/>
    </source>
</evidence>
<keyword evidence="1" id="KW-0853">WD repeat</keyword>
<protein>
    <recommendedName>
        <fullName evidence="5">Guanine nucleotide-binding protein subunit beta-like protein 1</fullName>
    </recommendedName>
</protein>
<dbReference type="SMART" id="SM00320">
    <property type="entry name" value="WD40"/>
    <property type="match status" value="4"/>
</dbReference>
<evidence type="ECO:0000256" key="2">
    <source>
        <dbReference type="ARBA" id="ARBA00022737"/>
    </source>
</evidence>
<accession>A0A1A9ZZC7</accession>
<reference evidence="3" key="2">
    <citation type="submission" date="2020-05" db="UniProtKB">
        <authorList>
            <consortium name="EnsemblMetazoa"/>
        </authorList>
    </citation>
    <scope>IDENTIFICATION</scope>
    <source>
        <strain evidence="3">IAEA</strain>
    </source>
</reference>
<keyword evidence="2" id="KW-0677">Repeat</keyword>
<dbReference type="VEuPathDB" id="VectorBase:GPAI029622"/>
<dbReference type="InterPro" id="IPR036322">
    <property type="entry name" value="WD40_repeat_dom_sf"/>
</dbReference>
<dbReference type="STRING" id="7398.A0A1A9ZZC7"/>
<dbReference type="InterPro" id="IPR001680">
    <property type="entry name" value="WD40_rpt"/>
</dbReference>
<organism evidence="3 4">
    <name type="scientific">Glossina pallidipes</name>
    <name type="common">Tsetse fly</name>
    <dbReference type="NCBI Taxonomy" id="7398"/>
    <lineage>
        <taxon>Eukaryota</taxon>
        <taxon>Metazoa</taxon>
        <taxon>Ecdysozoa</taxon>
        <taxon>Arthropoda</taxon>
        <taxon>Hexapoda</taxon>
        <taxon>Insecta</taxon>
        <taxon>Pterygota</taxon>
        <taxon>Neoptera</taxon>
        <taxon>Endopterygota</taxon>
        <taxon>Diptera</taxon>
        <taxon>Brachycera</taxon>
        <taxon>Muscomorpha</taxon>
        <taxon>Hippoboscoidea</taxon>
        <taxon>Glossinidae</taxon>
        <taxon>Glossina</taxon>
    </lineage>
</organism>
<evidence type="ECO:0000256" key="1">
    <source>
        <dbReference type="ARBA" id="ARBA00022574"/>
    </source>
</evidence>
<dbReference type="Proteomes" id="UP000092445">
    <property type="component" value="Unassembled WGS sequence"/>
</dbReference>
<reference evidence="4" key="1">
    <citation type="submission" date="2014-03" db="EMBL/GenBank/DDBJ databases">
        <authorList>
            <person name="Aksoy S."/>
            <person name="Warren W."/>
            <person name="Wilson R.K."/>
        </authorList>
    </citation>
    <scope>NUCLEOTIDE SEQUENCE [LARGE SCALE GENOMIC DNA]</scope>
    <source>
        <strain evidence="4">IAEA</strain>
    </source>
</reference>
<dbReference type="Gene3D" id="2.130.10.10">
    <property type="entry name" value="YVTN repeat-like/Quinoprotein amine dehydrogenase"/>
    <property type="match status" value="2"/>
</dbReference>
<evidence type="ECO:0000313" key="3">
    <source>
        <dbReference type="EnsemblMetazoa" id="GPAI029622-PA"/>
    </source>
</evidence>
<dbReference type="SUPFAM" id="SSF50978">
    <property type="entry name" value="WD40 repeat-like"/>
    <property type="match status" value="1"/>
</dbReference>
<keyword evidence="4" id="KW-1185">Reference proteome</keyword>
<sequence>MRYFIFQQIGWKVNMAVLPPDPVYVLRCPDKVGPNSLCFHQNDRLLAGTLKGNVLLWDLQTNRSSLRFSVGSQPIITLHHTHDLLISQEKDGTITLWSMENAGYTRHRTINTGHIGFCRSVLLDNLLFYPVGEDSVGILHVNDPNSFSQTLVPTKDSQSPKLGMVACLKAFKFAAKYYVLAGYESGHFITWDIDLGKAVDVHAMRENSMALDYDPCTNRGIIGGSSENLTVFSYQPETMKLQPCGDMSVKNPGINCIRIRPDLKILSTGGLDGRIRMFSWKSLRPLAVLTEHKTGAIMDISYSTDKVTIWKSPIMAVAGMDSLISLWDLYN</sequence>
<dbReference type="PANTHER" id="PTHR19854">
    <property type="entry name" value="TRANSDUCIN BETA-LIKE 3"/>
    <property type="match status" value="1"/>
</dbReference>
<dbReference type="EnsemblMetazoa" id="GPAI029622-RA">
    <property type="protein sequence ID" value="GPAI029622-PA"/>
    <property type="gene ID" value="GPAI029622"/>
</dbReference>
<dbReference type="InterPro" id="IPR015943">
    <property type="entry name" value="WD40/YVTN_repeat-like_dom_sf"/>
</dbReference>